<dbReference type="GeneID" id="22573228"/>
<evidence type="ECO:0000313" key="3">
    <source>
        <dbReference type="EMBL" id="AIN96546.1"/>
    </source>
</evidence>
<sequence>MAVQLDGAVTPHHMDGARRRRPTTLSVAMLLLVLLSYGVEYVQGFAYVPVVTTFVRPDRSGDKMESRLLCQEGGGYIAGEPTAALHTAVIQAARGAGAATEWYAYLAASTNANPLINCPPPLVDHVIGSGAGASFGCYWRWNQGRWSEMDDNPDLPLYISHVGVTFYAGNYFLEPLSPSVSVYGVQGGFPSWFNKTEPLKSQLRPSAMFGQDLLAVGNGDASTWSDNKASGGYSYAGFSFSAIYNSSKWNADAQKASQANFWAVCQAQGSSRMMYEQQDTSSKLQSLWWVVFFVALLVLCFVVFVLAACCQDNENMDEPPEDAPEWAQEETKQVTHTKSFVSTRSFTQQHNCHSSDDDMSVRNPGEACQQNQSNMYGANHNTANQLPYNQYPNPLSSQNGAYNQGMNNQYNDHSRVTNNWM</sequence>
<dbReference type="RefSeq" id="XP_010697199.1">
    <property type="nucleotide sequence ID" value="XM_010698897.1"/>
</dbReference>
<keyword evidence="2" id="KW-1133">Transmembrane helix</keyword>
<dbReference type="AlphaFoldDB" id="A0A088S4W3"/>
<dbReference type="eggNOG" id="ENOG502SJDE">
    <property type="taxonomic scope" value="Eukaryota"/>
</dbReference>
<feature type="compositionally biased region" description="Polar residues" evidence="1">
    <location>
        <begin position="368"/>
        <end position="421"/>
    </location>
</feature>
<dbReference type="VEuPathDB" id="TriTrypDB:LPMP_131180"/>
<organism evidence="3 4">
    <name type="scientific">Leishmania panamensis</name>
    <dbReference type="NCBI Taxonomy" id="5679"/>
    <lineage>
        <taxon>Eukaryota</taxon>
        <taxon>Discoba</taxon>
        <taxon>Euglenozoa</taxon>
        <taxon>Kinetoplastea</taxon>
        <taxon>Metakinetoplastina</taxon>
        <taxon>Trypanosomatida</taxon>
        <taxon>Trypanosomatidae</taxon>
        <taxon>Leishmaniinae</taxon>
        <taxon>Leishmania</taxon>
        <taxon>Leishmania guyanensis species complex</taxon>
    </lineage>
</organism>
<dbReference type="PANTHER" id="PTHR35613:SF2">
    <property type="entry name" value="C-TYPE LECTIN DOMAIN-CONTAINING PROTEIN"/>
    <property type="match status" value="1"/>
</dbReference>
<evidence type="ECO:0000256" key="2">
    <source>
        <dbReference type="SAM" id="Phobius"/>
    </source>
</evidence>
<name>A0A088S4W3_LEIPA</name>
<keyword evidence="2" id="KW-0472">Membrane</keyword>
<dbReference type="Pfam" id="PF16825">
    <property type="entry name" value="DUF5075"/>
    <property type="match status" value="1"/>
</dbReference>
<keyword evidence="2" id="KW-0812">Transmembrane</keyword>
<keyword evidence="4" id="KW-1185">Reference proteome</keyword>
<feature type="region of interest" description="Disordered" evidence="1">
    <location>
        <begin position="346"/>
        <end position="421"/>
    </location>
</feature>
<dbReference type="OrthoDB" id="273329at2759"/>
<dbReference type="VEuPathDB" id="TriTrypDB:LPAL13_130016600"/>
<gene>
    <name evidence="3" type="ORF">LPMP_131180</name>
</gene>
<protein>
    <submittedName>
        <fullName evidence="3">Uncharacterized protein</fullName>
    </submittedName>
</protein>
<dbReference type="PANTHER" id="PTHR35613">
    <property type="entry name" value="C-TYPE LECTIN DOMAIN-CONTAINING PROTEIN"/>
    <property type="match status" value="1"/>
</dbReference>
<dbReference type="KEGG" id="lpan:LPMP_131180"/>
<evidence type="ECO:0000313" key="4">
    <source>
        <dbReference type="Proteomes" id="UP000063063"/>
    </source>
</evidence>
<reference evidence="3 4" key="1">
    <citation type="journal article" date="2015" name="Sci. Rep.">
        <title>The genome of Leishmania panamensis: insights into genomics of the L. (Viannia) subgenus.</title>
        <authorList>
            <person name="Llanes A."/>
            <person name="Restrepo C.M."/>
            <person name="Vecchio G.D."/>
            <person name="Anguizola F.J."/>
            <person name="Lleonart R."/>
        </authorList>
    </citation>
    <scope>NUCLEOTIDE SEQUENCE [LARGE SCALE GENOMIC DNA]</scope>
    <source>
        <strain evidence="3 4">MHOM/PA/94/PSC-1</strain>
    </source>
</reference>
<dbReference type="InterPro" id="IPR031797">
    <property type="entry name" value="DUF5075"/>
</dbReference>
<accession>A0A088S4W3</accession>
<evidence type="ECO:0000256" key="1">
    <source>
        <dbReference type="SAM" id="MobiDB-lite"/>
    </source>
</evidence>
<feature type="transmembrane region" description="Helical" evidence="2">
    <location>
        <begin position="287"/>
        <end position="309"/>
    </location>
</feature>
<proteinExistence type="predicted"/>
<dbReference type="Proteomes" id="UP000063063">
    <property type="component" value="Chromosome 13"/>
</dbReference>
<dbReference type="EMBL" id="CP009382">
    <property type="protein sequence ID" value="AIN96546.1"/>
    <property type="molecule type" value="Genomic_DNA"/>
</dbReference>